<gene>
    <name evidence="1" type="ORF">Vadar_020478</name>
</gene>
<reference evidence="1 2" key="1">
    <citation type="journal article" date="2021" name="Hortic Res">
        <title>High-quality reference genome and annotation aids understanding of berry development for evergreen blueberry (Vaccinium darrowii).</title>
        <authorList>
            <person name="Yu J."/>
            <person name="Hulse-Kemp A.M."/>
            <person name="Babiker E."/>
            <person name="Staton M."/>
        </authorList>
    </citation>
    <scope>NUCLEOTIDE SEQUENCE [LARGE SCALE GENOMIC DNA]</scope>
    <source>
        <strain evidence="2">cv. NJ 8807/NJ 8810</strain>
        <tissue evidence="1">Young leaf</tissue>
    </source>
</reference>
<dbReference type="EMBL" id="CM037152">
    <property type="protein sequence ID" value="KAH7834866.1"/>
    <property type="molecule type" value="Genomic_DNA"/>
</dbReference>
<proteinExistence type="predicted"/>
<comment type="caution">
    <text evidence="1">The sequence shown here is derived from an EMBL/GenBank/DDBJ whole genome shotgun (WGS) entry which is preliminary data.</text>
</comment>
<keyword evidence="2" id="KW-1185">Reference proteome</keyword>
<accession>A0ACB7X2I7</accession>
<dbReference type="Proteomes" id="UP000828048">
    <property type="component" value="Chromosome 2"/>
</dbReference>
<evidence type="ECO:0000313" key="2">
    <source>
        <dbReference type="Proteomes" id="UP000828048"/>
    </source>
</evidence>
<evidence type="ECO:0000313" key="1">
    <source>
        <dbReference type="EMBL" id="KAH7834866.1"/>
    </source>
</evidence>
<organism evidence="1 2">
    <name type="scientific">Vaccinium darrowii</name>
    <dbReference type="NCBI Taxonomy" id="229202"/>
    <lineage>
        <taxon>Eukaryota</taxon>
        <taxon>Viridiplantae</taxon>
        <taxon>Streptophyta</taxon>
        <taxon>Embryophyta</taxon>
        <taxon>Tracheophyta</taxon>
        <taxon>Spermatophyta</taxon>
        <taxon>Magnoliopsida</taxon>
        <taxon>eudicotyledons</taxon>
        <taxon>Gunneridae</taxon>
        <taxon>Pentapetalae</taxon>
        <taxon>asterids</taxon>
        <taxon>Ericales</taxon>
        <taxon>Ericaceae</taxon>
        <taxon>Vaccinioideae</taxon>
        <taxon>Vaccinieae</taxon>
        <taxon>Vaccinium</taxon>
    </lineage>
</organism>
<name>A0ACB7X2I7_9ERIC</name>
<sequence>MRAVLIRTGSVPALNHPFVPGSPRVRNGSASPRISLRLEADRRRDSPPAAGLRRAVSESNMIRSEGAFSSLSGLGSGSFTARIPEEEECVCGGFVNRRYLHENDVPVTEVGFSGGGIGKGGGRDDRGAGKFSGGNADWSKMDAYYQEMLKSDPTNSLLLANYAKFLHQVEGDAVKAEEYYGRAILASPGDGEVLALCGKLIWESQRDQDRAELYFDRAVHSSPQDSMVMGLYAHFMWEAEE</sequence>
<protein>
    <submittedName>
        <fullName evidence="1">Uncharacterized protein</fullName>
    </submittedName>
</protein>